<sequence>MSQIETLARRAWQLKEQGYAIDDIAALMGKPTSAIERWISRWTEIARKVPEWHEGLNIHTVLTLKKAGIESRDDLIKAWENGDIQRGQPPGIGVYRLVELRNWLEASGIEFPKAQPKAMIIDLLPEAEAALNHLKKVSGKTASQVIANLLIEADEINRSD</sequence>
<dbReference type="EMBL" id="VBUI01000046">
    <property type="protein sequence ID" value="TLF45434.1"/>
    <property type="molecule type" value="Genomic_DNA"/>
</dbReference>
<protein>
    <submittedName>
        <fullName evidence="1">Uncharacterized protein</fullName>
    </submittedName>
</protein>
<evidence type="ECO:0000313" key="1">
    <source>
        <dbReference type="EMBL" id="TLF45434.1"/>
    </source>
</evidence>
<dbReference type="AlphaFoldDB" id="A0A5R8M786"/>
<dbReference type="Proteomes" id="UP000306973">
    <property type="component" value="Unassembled WGS sequence"/>
</dbReference>
<dbReference type="RefSeq" id="WP_138182931.1">
    <property type="nucleotide sequence ID" value="NZ_VBUI01000046.1"/>
</dbReference>
<accession>A0A5R8M786</accession>
<evidence type="ECO:0000313" key="2">
    <source>
        <dbReference type="Proteomes" id="UP000306973"/>
    </source>
</evidence>
<comment type="caution">
    <text evidence="1">The sequence shown here is derived from an EMBL/GenBank/DDBJ whole genome shotgun (WGS) entry which is preliminary data.</text>
</comment>
<gene>
    <name evidence="1" type="ORF">FEI13_18255</name>
</gene>
<dbReference type="OrthoDB" id="6163535at2"/>
<proteinExistence type="predicted"/>
<organism evidence="1 2">
    <name type="scientific">Halomonas urmiana</name>
    <dbReference type="NCBI Taxonomy" id="490901"/>
    <lineage>
        <taxon>Bacteria</taxon>
        <taxon>Pseudomonadati</taxon>
        <taxon>Pseudomonadota</taxon>
        <taxon>Gammaproteobacteria</taxon>
        <taxon>Oceanospirillales</taxon>
        <taxon>Halomonadaceae</taxon>
        <taxon>Halomonas</taxon>
    </lineage>
</organism>
<name>A0A5R8M786_9GAMM</name>
<reference evidence="1 2" key="1">
    <citation type="journal article" date="2007" name="Int. J. Syst. Evol. Microbiol.">
        <title>Halomonas saccharevitans sp. nov., Halomonas arcis sp. nov. and Halomonas subterranea sp. nov., halophilic bacteria isolated from hypersaline environments of China.</title>
        <authorList>
            <person name="Xu X.W."/>
            <person name="Wu Y.H."/>
            <person name="Zhou Z."/>
            <person name="Wang C.S."/>
            <person name="Zhou Y.G."/>
            <person name="Zhang H.B."/>
            <person name="Wang Y."/>
            <person name="Wu M."/>
        </authorList>
    </citation>
    <scope>NUCLEOTIDE SEQUENCE [LARGE SCALE GENOMIC DNA]</scope>
    <source>
        <strain evidence="1 2">TBZ3</strain>
    </source>
</reference>
<keyword evidence="2" id="KW-1185">Reference proteome</keyword>